<dbReference type="InterPro" id="IPR018357">
    <property type="entry name" value="Hexapep_transf_CS"/>
</dbReference>
<dbReference type="GO" id="GO:0005829">
    <property type="term" value="C:cytosol"/>
    <property type="evidence" value="ECO:0007669"/>
    <property type="project" value="TreeGrafter"/>
</dbReference>
<dbReference type="SUPFAM" id="SSF51161">
    <property type="entry name" value="Trimeric LpxA-like enzymes"/>
    <property type="match status" value="1"/>
</dbReference>
<dbReference type="InterPro" id="IPR051159">
    <property type="entry name" value="Hexapeptide_acetyltransf"/>
</dbReference>
<dbReference type="GO" id="GO:0008374">
    <property type="term" value="F:O-acyltransferase activity"/>
    <property type="evidence" value="ECO:0007669"/>
    <property type="project" value="TreeGrafter"/>
</dbReference>
<dbReference type="GeneID" id="94359718"/>
<evidence type="ECO:0000256" key="2">
    <source>
        <dbReference type="ARBA" id="ARBA00022679"/>
    </source>
</evidence>
<dbReference type="Gene3D" id="2.160.10.10">
    <property type="entry name" value="Hexapeptide repeat proteins"/>
    <property type="match status" value="1"/>
</dbReference>
<dbReference type="CDD" id="cd03357">
    <property type="entry name" value="LbH_MAT_GAT"/>
    <property type="match status" value="1"/>
</dbReference>
<dbReference type="AlphaFoldDB" id="A0A847U7I8"/>
<dbReference type="Proteomes" id="UP000608662">
    <property type="component" value="Unassembled WGS sequence"/>
</dbReference>
<dbReference type="Pfam" id="PF14602">
    <property type="entry name" value="Hexapep_2"/>
    <property type="match status" value="1"/>
</dbReference>
<dbReference type="PROSITE" id="PS00101">
    <property type="entry name" value="HEXAPEP_TRANSFERASES"/>
    <property type="match status" value="1"/>
</dbReference>
<dbReference type="PANTHER" id="PTHR23416">
    <property type="entry name" value="SIALIC ACID SYNTHASE-RELATED"/>
    <property type="match status" value="1"/>
</dbReference>
<proteinExistence type="inferred from homology"/>
<organism evidence="5 6">
    <name type="scientific">Halomicrobium mukohataei</name>
    <dbReference type="NCBI Taxonomy" id="57705"/>
    <lineage>
        <taxon>Archaea</taxon>
        <taxon>Methanobacteriati</taxon>
        <taxon>Methanobacteriota</taxon>
        <taxon>Stenosarchaea group</taxon>
        <taxon>Halobacteria</taxon>
        <taxon>Halobacteriales</taxon>
        <taxon>Haloarculaceae</taxon>
        <taxon>Halomicrobium</taxon>
    </lineage>
</organism>
<dbReference type="FunFam" id="2.160.10.10:FF:000008">
    <property type="entry name" value="Maltose O-acetyltransferase"/>
    <property type="match status" value="1"/>
</dbReference>
<dbReference type="InterPro" id="IPR011004">
    <property type="entry name" value="Trimer_LpxA-like_sf"/>
</dbReference>
<evidence type="ECO:0000313" key="5">
    <source>
        <dbReference type="EMBL" id="NLV09285.1"/>
    </source>
</evidence>
<evidence type="ECO:0000256" key="1">
    <source>
        <dbReference type="ARBA" id="ARBA00007274"/>
    </source>
</evidence>
<gene>
    <name evidence="5" type="ORF">GOC74_04990</name>
</gene>
<dbReference type="InterPro" id="IPR001451">
    <property type="entry name" value="Hexapep"/>
</dbReference>
<dbReference type="RefSeq" id="WP_170093172.1">
    <property type="nucleotide sequence ID" value="NZ_WOYG01000001.1"/>
</dbReference>
<dbReference type="SMART" id="SM01266">
    <property type="entry name" value="Mac"/>
    <property type="match status" value="1"/>
</dbReference>
<feature type="region of interest" description="Disordered" evidence="3">
    <location>
        <begin position="1"/>
        <end position="21"/>
    </location>
</feature>
<evidence type="ECO:0000259" key="4">
    <source>
        <dbReference type="SMART" id="SM01266"/>
    </source>
</evidence>
<dbReference type="EMBL" id="WOYG01000001">
    <property type="protein sequence ID" value="NLV09285.1"/>
    <property type="molecule type" value="Genomic_DNA"/>
</dbReference>
<protein>
    <submittedName>
        <fullName evidence="5">Acetyltransferase</fullName>
    </submittedName>
</protein>
<feature type="domain" description="Maltose/galactoside acetyltransferase" evidence="4">
    <location>
        <begin position="5"/>
        <end position="59"/>
    </location>
</feature>
<name>A0A847U7I8_9EURY</name>
<accession>A0A847U7I8</accession>
<comment type="caution">
    <text evidence="5">The sequence shown here is derived from an EMBL/GenBank/DDBJ whole genome shotgun (WGS) entry which is preliminary data.</text>
</comment>
<dbReference type="PANTHER" id="PTHR23416:SF23">
    <property type="entry name" value="ACETYLTRANSFERASE C18B11.09C-RELATED"/>
    <property type="match status" value="1"/>
</dbReference>
<keyword evidence="2 5" id="KW-0808">Transferase</keyword>
<sequence length="183" mass="19408">MTSELEKMLAGEAYDPSDPELVAGRNRASELTRAYNETPPDAGKRRQELLDELFGTVGEATVEPPIRCDYGFNVHVDDGFYANFDCVLLDVCEITFGEHCLLGPAVHVYTATHPLDAAERADGLEMGEPVTVGDHVWIGGQAVLTPGVTVGDRAVVAAGAVVTDDVPSDVVVAGNPATVVKEL</sequence>
<evidence type="ECO:0000256" key="3">
    <source>
        <dbReference type="SAM" id="MobiDB-lite"/>
    </source>
</evidence>
<dbReference type="InterPro" id="IPR024688">
    <property type="entry name" value="Mac_dom"/>
</dbReference>
<dbReference type="Pfam" id="PF12464">
    <property type="entry name" value="Mac"/>
    <property type="match status" value="1"/>
</dbReference>
<dbReference type="GO" id="GO:0016407">
    <property type="term" value="F:acetyltransferase activity"/>
    <property type="evidence" value="ECO:0007669"/>
    <property type="project" value="InterPro"/>
</dbReference>
<comment type="similarity">
    <text evidence="1">Belongs to the transferase hexapeptide repeat family.</text>
</comment>
<dbReference type="OrthoDB" id="1475at2157"/>
<evidence type="ECO:0000313" key="6">
    <source>
        <dbReference type="Proteomes" id="UP000608662"/>
    </source>
</evidence>
<reference evidence="5" key="1">
    <citation type="submission" date="2019-12" db="EMBL/GenBank/DDBJ databases">
        <title>Whole-genome sequence of Halomicrobium mukohataei pws1.</title>
        <authorList>
            <person name="Verma D.K."/>
            <person name="Gopal K."/>
            <person name="Prasad E.S."/>
        </authorList>
    </citation>
    <scope>NUCLEOTIDE SEQUENCE</scope>
    <source>
        <strain evidence="5">Pws1</strain>
    </source>
</reference>